<feature type="transmembrane region" description="Helical" evidence="7">
    <location>
        <begin position="399"/>
        <end position="421"/>
    </location>
</feature>
<gene>
    <name evidence="9" type="ORF">MKZ38_000222</name>
</gene>
<feature type="region of interest" description="Disordered" evidence="6">
    <location>
        <begin position="1"/>
        <end position="80"/>
    </location>
</feature>
<accession>A0AAD5WS71</accession>
<dbReference type="Pfam" id="PF07690">
    <property type="entry name" value="MFS_1"/>
    <property type="match status" value="1"/>
</dbReference>
<evidence type="ECO:0000256" key="2">
    <source>
        <dbReference type="ARBA" id="ARBA00022448"/>
    </source>
</evidence>
<feature type="transmembrane region" description="Helical" evidence="7">
    <location>
        <begin position="241"/>
        <end position="263"/>
    </location>
</feature>
<dbReference type="Gene3D" id="1.20.1250.20">
    <property type="entry name" value="MFS general substrate transporter like domains"/>
    <property type="match status" value="1"/>
</dbReference>
<dbReference type="GO" id="GO:0022857">
    <property type="term" value="F:transmembrane transporter activity"/>
    <property type="evidence" value="ECO:0007669"/>
    <property type="project" value="InterPro"/>
</dbReference>
<dbReference type="InterPro" id="IPR011701">
    <property type="entry name" value="MFS"/>
</dbReference>
<dbReference type="SUPFAM" id="SSF103473">
    <property type="entry name" value="MFS general substrate transporter"/>
    <property type="match status" value="1"/>
</dbReference>
<dbReference type="AlphaFoldDB" id="A0AAD5WS71"/>
<protein>
    <recommendedName>
        <fullName evidence="8">Major facilitator superfamily (MFS) profile domain-containing protein</fullName>
    </recommendedName>
</protein>
<comment type="subcellular location">
    <subcellularLocation>
        <location evidence="1">Membrane</location>
        <topology evidence="1">Multi-pass membrane protein</topology>
    </subcellularLocation>
</comment>
<evidence type="ECO:0000256" key="5">
    <source>
        <dbReference type="ARBA" id="ARBA00023136"/>
    </source>
</evidence>
<comment type="caution">
    <text evidence="9">The sequence shown here is derived from an EMBL/GenBank/DDBJ whole genome shotgun (WGS) entry which is preliminary data.</text>
</comment>
<dbReference type="PROSITE" id="PS50850">
    <property type="entry name" value="MFS"/>
    <property type="match status" value="1"/>
</dbReference>
<feature type="domain" description="Major facilitator superfamily (MFS) profile" evidence="8">
    <location>
        <begin position="90"/>
        <end position="618"/>
    </location>
</feature>
<keyword evidence="3 7" id="KW-0812">Transmembrane</keyword>
<keyword evidence="5 7" id="KW-0472">Membrane</keyword>
<evidence type="ECO:0000256" key="7">
    <source>
        <dbReference type="SAM" id="Phobius"/>
    </source>
</evidence>
<feature type="transmembrane region" description="Helical" evidence="7">
    <location>
        <begin position="479"/>
        <end position="503"/>
    </location>
</feature>
<dbReference type="InterPro" id="IPR020846">
    <property type="entry name" value="MFS_dom"/>
</dbReference>
<keyword evidence="10" id="KW-1185">Reference proteome</keyword>
<dbReference type="EMBL" id="JAKWBI020000105">
    <property type="protein sequence ID" value="KAJ2902712.1"/>
    <property type="molecule type" value="Genomic_DNA"/>
</dbReference>
<keyword evidence="2" id="KW-0813">Transport</keyword>
<evidence type="ECO:0000259" key="8">
    <source>
        <dbReference type="PROSITE" id="PS50850"/>
    </source>
</evidence>
<dbReference type="PANTHER" id="PTHR23504:SF6">
    <property type="entry name" value="MULTIDRUG TRANSPORTER, PUTATIVE (AFU_ORTHOLOGUE AFUA_4G08740)-RELATED"/>
    <property type="match status" value="1"/>
</dbReference>
<feature type="transmembrane region" description="Helical" evidence="7">
    <location>
        <begin position="515"/>
        <end position="534"/>
    </location>
</feature>
<evidence type="ECO:0000313" key="9">
    <source>
        <dbReference type="EMBL" id="KAJ2902712.1"/>
    </source>
</evidence>
<organism evidence="9 10">
    <name type="scientific">Zalerion maritima</name>
    <dbReference type="NCBI Taxonomy" id="339359"/>
    <lineage>
        <taxon>Eukaryota</taxon>
        <taxon>Fungi</taxon>
        <taxon>Dikarya</taxon>
        <taxon>Ascomycota</taxon>
        <taxon>Pezizomycotina</taxon>
        <taxon>Sordariomycetes</taxon>
        <taxon>Lulworthiomycetidae</taxon>
        <taxon>Lulworthiales</taxon>
        <taxon>Lulworthiaceae</taxon>
        <taxon>Zalerion</taxon>
    </lineage>
</organism>
<feature type="transmembrane region" description="Helical" evidence="7">
    <location>
        <begin position="283"/>
        <end position="307"/>
    </location>
</feature>
<evidence type="ECO:0000313" key="10">
    <source>
        <dbReference type="Proteomes" id="UP001201980"/>
    </source>
</evidence>
<keyword evidence="4 7" id="KW-1133">Transmembrane helix</keyword>
<evidence type="ECO:0000256" key="6">
    <source>
        <dbReference type="SAM" id="MobiDB-lite"/>
    </source>
</evidence>
<proteinExistence type="predicted"/>
<feature type="transmembrane region" description="Helical" evidence="7">
    <location>
        <begin position="591"/>
        <end position="613"/>
    </location>
</feature>
<feature type="transmembrane region" description="Helical" evidence="7">
    <location>
        <begin position="441"/>
        <end position="467"/>
    </location>
</feature>
<dbReference type="GO" id="GO:0016020">
    <property type="term" value="C:membrane"/>
    <property type="evidence" value="ECO:0007669"/>
    <property type="project" value="UniProtKB-SubCell"/>
</dbReference>
<evidence type="ECO:0000256" key="3">
    <source>
        <dbReference type="ARBA" id="ARBA00022692"/>
    </source>
</evidence>
<dbReference type="Proteomes" id="UP001201980">
    <property type="component" value="Unassembled WGS sequence"/>
</dbReference>
<dbReference type="PANTHER" id="PTHR23504">
    <property type="entry name" value="MAJOR FACILITATOR SUPERFAMILY DOMAIN-CONTAINING PROTEIN 10"/>
    <property type="match status" value="1"/>
</dbReference>
<sequence>MSNAGSFRRSTADVELEDGTGQGDHVLHHRHSTELEDAEAGRLMAGQESVGPCQDRIPSPDSAASAGRNEPQAVEKPVSVSWRDLPRKGQLALITITRFSEPLAQSSLQSYMFYQLKWFNPDLSDAVIAGQAGLLAASFTAAQFTTAMLWGRAADSPRLGRKTILMIGLIGTSKSIIEPILAQLPLLTYPQVISCFGFGFATSFWQAMLFRIMGGITNGNIGVLRTMISEIIQEKKYQSRAFLLLPMTWNIGIIFGPIFGGVLSDPAGSYPKMFGDVSFFIKYPYATPNILSGLIMFLAAGSVFLGLEETHECLRGTPDIGIRSRKLLASLIRGQMSTTSTAQYEPLASTPRNSADPIRDLEMSPIATRGVSSNIPADKNPQPRARLAFRKIFIPNVNLTLMSHGLLALHLGTFNSLWYTFLSTPVSDSKIRLPFLFSGGLGLSPATIGLATALIGVTGIGMQLLLYPRVASALGTLRSWRWSLLCFPCAYASIPYLAVVLRVTSSSDGKESGEISMSGLTWVTLAIVLTMQVLGRTFAIPAQTILVNNCTPHSSVLGTVHGLGQSASSLARTLGPVVGGLIYGGGLKAGIVGLVWWILAGFAICGLILSLWVREGTGNEASLDEELEVSGEQVRTPNGPSR</sequence>
<name>A0AAD5WS71_9PEZI</name>
<evidence type="ECO:0000256" key="4">
    <source>
        <dbReference type="ARBA" id="ARBA00022989"/>
    </source>
</evidence>
<evidence type="ECO:0000256" key="1">
    <source>
        <dbReference type="ARBA" id="ARBA00004141"/>
    </source>
</evidence>
<dbReference type="InterPro" id="IPR036259">
    <property type="entry name" value="MFS_trans_sf"/>
</dbReference>
<reference evidence="9" key="1">
    <citation type="submission" date="2022-07" db="EMBL/GenBank/DDBJ databases">
        <title>Draft genome sequence of Zalerion maritima ATCC 34329, a (micro)plastics degrading marine fungus.</title>
        <authorList>
            <person name="Paco A."/>
            <person name="Goncalves M.F.M."/>
            <person name="Rocha-Santos T.A.P."/>
            <person name="Alves A."/>
        </authorList>
    </citation>
    <scope>NUCLEOTIDE SEQUENCE</scope>
    <source>
        <strain evidence="9">ATCC 34329</strain>
    </source>
</reference>